<dbReference type="EMBL" id="JAUTXT010000001">
    <property type="protein sequence ID" value="KAK3679647.1"/>
    <property type="molecule type" value="Genomic_DNA"/>
</dbReference>
<reference evidence="2" key="1">
    <citation type="submission" date="2023-07" db="EMBL/GenBank/DDBJ databases">
        <title>Black Yeasts Isolated from many extreme environments.</title>
        <authorList>
            <person name="Coleine C."/>
            <person name="Stajich J.E."/>
            <person name="Selbmann L."/>
        </authorList>
    </citation>
    <scope>NUCLEOTIDE SEQUENCE</scope>
    <source>
        <strain evidence="2">CCFEE 5485</strain>
    </source>
</reference>
<dbReference type="InterPro" id="IPR029052">
    <property type="entry name" value="Metallo-depent_PP-like"/>
</dbReference>
<protein>
    <recommendedName>
        <fullName evidence="1">PhoD-like phosphatase metallophosphatase domain-containing protein</fullName>
    </recommendedName>
</protein>
<gene>
    <name evidence="2" type="ORF">LTR78_000022</name>
</gene>
<dbReference type="CDD" id="cd07389">
    <property type="entry name" value="MPP_PhoD"/>
    <property type="match status" value="1"/>
</dbReference>
<evidence type="ECO:0000313" key="3">
    <source>
        <dbReference type="Proteomes" id="UP001274830"/>
    </source>
</evidence>
<keyword evidence="3" id="KW-1185">Reference proteome</keyword>
<dbReference type="PANTHER" id="PTHR43606:SF2">
    <property type="entry name" value="ALKALINE PHOSPHATASE FAMILY PROTEIN (AFU_ORTHOLOGUE AFUA_5G03860)"/>
    <property type="match status" value="1"/>
</dbReference>
<dbReference type="AlphaFoldDB" id="A0AAE0WWG3"/>
<accession>A0AAE0WWG3</accession>
<dbReference type="InterPro" id="IPR038607">
    <property type="entry name" value="PhoD-like_sf"/>
</dbReference>
<dbReference type="Proteomes" id="UP001274830">
    <property type="component" value="Unassembled WGS sequence"/>
</dbReference>
<dbReference type="SUPFAM" id="SSF56300">
    <property type="entry name" value="Metallo-dependent phosphatases"/>
    <property type="match status" value="1"/>
</dbReference>
<evidence type="ECO:0000313" key="2">
    <source>
        <dbReference type="EMBL" id="KAK3679647.1"/>
    </source>
</evidence>
<feature type="domain" description="PhoD-like phosphatase metallophosphatase" evidence="1">
    <location>
        <begin position="307"/>
        <end position="528"/>
    </location>
</feature>
<dbReference type="Pfam" id="PF09423">
    <property type="entry name" value="PhoD"/>
    <property type="match status" value="1"/>
</dbReference>
<organism evidence="2 3">
    <name type="scientific">Recurvomyces mirabilis</name>
    <dbReference type="NCBI Taxonomy" id="574656"/>
    <lineage>
        <taxon>Eukaryota</taxon>
        <taxon>Fungi</taxon>
        <taxon>Dikarya</taxon>
        <taxon>Ascomycota</taxon>
        <taxon>Pezizomycotina</taxon>
        <taxon>Dothideomycetes</taxon>
        <taxon>Dothideomycetidae</taxon>
        <taxon>Mycosphaerellales</taxon>
        <taxon>Teratosphaeriaceae</taxon>
        <taxon>Recurvomyces</taxon>
    </lineage>
</organism>
<dbReference type="PANTHER" id="PTHR43606">
    <property type="entry name" value="PHOSPHATASE, PUTATIVE (AFU_ORTHOLOGUE AFUA_6G08710)-RELATED"/>
    <property type="match status" value="1"/>
</dbReference>
<dbReference type="Gene3D" id="3.60.21.70">
    <property type="entry name" value="PhoD-like phosphatase"/>
    <property type="match status" value="1"/>
</dbReference>
<dbReference type="InterPro" id="IPR018946">
    <property type="entry name" value="PhoD-like_MPP"/>
</dbReference>
<comment type="caution">
    <text evidence="2">The sequence shown here is derived from an EMBL/GenBank/DDBJ whole genome shotgun (WGS) entry which is preliminary data.</text>
</comment>
<proteinExistence type="predicted"/>
<sequence>MSDAGMNAVARYATAISSIGIRLGAYIFLRWGFPPAIFALLAVYVPSLTYNLTHTSPYTVIADELDIVTKDVPEADFDEAHPQYSDGVVAEPIQEIDVEETIVLEEKQPEVLKTLLTGLPSPTSLLWSAINFAVNLALVAMVADFLFRGTYFHQAHDLSMARVGYVSDHSAKILVREPDANKYPVTVSYRYVDAPYSMLHGGRPQNTAWIPAGSIEWLDDRTDFTGTLELKRLASDTRYQWAASNNQTGYFVTAPRTGHISQRVDSAGTFTFLHTSCLKNNFPYNPFSHTLSNQGLRYLSQVLPYVKAQFMLFLGDFIYIDVPRRHGSGLADYRREYRQIYASPDWPAATQELPWIHVYDDHEVANDWDRNTTGIFSAAFDPYTHYHTSVNPPAVRKGESYFSFTQGPATFFMIDTRRYRSPNDATNGSDPITGDATKTMLGAQQLADLLAWLEAPVSNGVKWKVLVSSIPFTKNWWFGAQDTWRGYLGERQVILEAMWDVGLQSGDVGVIVLSGDRHEFAATAFPPPPDGKEEIIGLGPIGVGANALNPRSPILAPQGNGKPGLLTRRKRWPLSSTVHEFSASPLNMFYLPIRTYAESSTSEDYLSDVCIKYIPDGNSKFGAVSISNPRTSDQSVLHYRLFVDGLEKWSYTLTSPPETAGGSREKDAIWG</sequence>
<dbReference type="InterPro" id="IPR052900">
    <property type="entry name" value="Phospholipid_Metab_Enz"/>
</dbReference>
<name>A0AAE0WWG3_9PEZI</name>
<evidence type="ECO:0000259" key="1">
    <source>
        <dbReference type="Pfam" id="PF09423"/>
    </source>
</evidence>